<evidence type="ECO:0000256" key="10">
    <source>
        <dbReference type="ARBA" id="ARBA00025628"/>
    </source>
</evidence>
<comment type="catalytic activity">
    <reaction evidence="11 16">
        <text>2 5-aminolevulinate = porphobilinogen + 2 H2O + H(+)</text>
        <dbReference type="Rhea" id="RHEA:24064"/>
        <dbReference type="ChEBI" id="CHEBI:15377"/>
        <dbReference type="ChEBI" id="CHEBI:15378"/>
        <dbReference type="ChEBI" id="CHEBI:58126"/>
        <dbReference type="ChEBI" id="CHEBI:356416"/>
        <dbReference type="EC" id="4.2.1.24"/>
    </reaction>
</comment>
<organism evidence="18 19">
    <name type="scientific">Anaerosporomusa subterranea</name>
    <dbReference type="NCBI Taxonomy" id="1794912"/>
    <lineage>
        <taxon>Bacteria</taxon>
        <taxon>Bacillati</taxon>
        <taxon>Bacillota</taxon>
        <taxon>Negativicutes</taxon>
        <taxon>Acetonemataceae</taxon>
        <taxon>Anaerosporomusa</taxon>
    </lineage>
</organism>
<dbReference type="PIRSF" id="PIRSF001415">
    <property type="entry name" value="Porphbilin_synth"/>
    <property type="match status" value="1"/>
</dbReference>
<dbReference type="InterPro" id="IPR001731">
    <property type="entry name" value="ALAD"/>
</dbReference>
<feature type="binding site" evidence="13">
    <location>
        <position position="217"/>
    </location>
    <ligand>
        <name>5-aminolevulinate</name>
        <dbReference type="ChEBI" id="CHEBI:356416"/>
        <label>1</label>
    </ligand>
</feature>
<dbReference type="Gene3D" id="3.20.20.70">
    <property type="entry name" value="Aldolase class I"/>
    <property type="match status" value="1"/>
</dbReference>
<sequence>MDTLRIRPRRLRASAGIRAMVRETVLDPADFIYPLFIVPGQNVKEEISVMPGTYHLSPDQAVIAAKEAYDLGIPAVLVFGLPEYKDEQGSSAWDSNSPVQQAVSLIKQALPELVVITDVCLCQYTSHGHCGMVENGKVDNDSSLDLLSCTAVSHAFAGADMVAPSDMMDGRVAAIRSALDERGFSHVGIMSYAAKYASAFYGPFRDAVDSAPQFGDRRTYQMDPANAREALREVALDIAEGADIIMVKPALAYLDIIRQVKDNFSLPVACYNVSGEYAMVKAAAANGWIDEKRTVLELLTSMKRAGADMIITYHALDAARWLRECNKA</sequence>
<dbReference type="InterPro" id="IPR030656">
    <property type="entry name" value="ALAD_AS"/>
</dbReference>
<dbReference type="SMART" id="SM01004">
    <property type="entry name" value="ALAD"/>
    <property type="match status" value="1"/>
</dbReference>
<dbReference type="NCBIfam" id="NF006762">
    <property type="entry name" value="PRK09283.1"/>
    <property type="match status" value="1"/>
</dbReference>
<accession>A0A154BQN7</accession>
<feature type="active site" description="Schiff-base intermediate with substrate" evidence="12">
    <location>
        <position position="248"/>
    </location>
</feature>
<evidence type="ECO:0000256" key="7">
    <source>
        <dbReference type="ARBA" id="ARBA00023133"/>
    </source>
</evidence>
<evidence type="ECO:0000256" key="8">
    <source>
        <dbReference type="ARBA" id="ARBA00023239"/>
    </source>
</evidence>
<gene>
    <name evidence="18" type="ORF">AXX12_07505</name>
</gene>
<feature type="binding site" evidence="13">
    <location>
        <position position="274"/>
    </location>
    <ligand>
        <name>5-aminolevulinate</name>
        <dbReference type="ChEBI" id="CHEBI:356416"/>
        <label>2</label>
    </ligand>
</feature>
<dbReference type="PRINTS" id="PR00144">
    <property type="entry name" value="DALDHYDRTASE"/>
</dbReference>
<reference evidence="18 19" key="1">
    <citation type="submission" date="2016-02" db="EMBL/GenBank/DDBJ databases">
        <title>Anaerosporomusa subterraneum gen. nov., sp. nov., a spore-forming obligate anaerobe isolated from saprolite.</title>
        <authorList>
            <person name="Choi J.K."/>
            <person name="Shah M."/>
            <person name="Yee N."/>
        </authorList>
    </citation>
    <scope>NUCLEOTIDE SEQUENCE [LARGE SCALE GENOMIC DNA]</scope>
    <source>
        <strain evidence="18 19">RU4</strain>
    </source>
</reference>
<dbReference type="GO" id="GO:0008270">
    <property type="term" value="F:zinc ion binding"/>
    <property type="evidence" value="ECO:0007669"/>
    <property type="project" value="TreeGrafter"/>
</dbReference>
<keyword evidence="7" id="KW-0350">Heme biosynthesis</keyword>
<evidence type="ECO:0000256" key="2">
    <source>
        <dbReference type="ARBA" id="ARBA00004694"/>
    </source>
</evidence>
<evidence type="ECO:0000256" key="15">
    <source>
        <dbReference type="PIRSR" id="PIRSR001415-5"/>
    </source>
</evidence>
<comment type="similarity">
    <text evidence="3 17">Belongs to the ALAD family.</text>
</comment>
<dbReference type="EMBL" id="LSGP01000017">
    <property type="protein sequence ID" value="KYZ76277.1"/>
    <property type="molecule type" value="Genomic_DNA"/>
</dbReference>
<evidence type="ECO:0000256" key="17">
    <source>
        <dbReference type="RuleBase" id="RU004161"/>
    </source>
</evidence>
<evidence type="ECO:0000256" key="14">
    <source>
        <dbReference type="PIRSR" id="PIRSR001415-3"/>
    </source>
</evidence>
<keyword evidence="19" id="KW-1185">Reference proteome</keyword>
<dbReference type="GO" id="GO:0004655">
    <property type="term" value="F:porphobilinogen synthase activity"/>
    <property type="evidence" value="ECO:0007669"/>
    <property type="project" value="UniProtKB-EC"/>
</dbReference>
<dbReference type="PROSITE" id="PS00169">
    <property type="entry name" value="D_ALA_DEHYDRATASE"/>
    <property type="match status" value="1"/>
</dbReference>
<dbReference type="GO" id="GO:0005829">
    <property type="term" value="C:cytosol"/>
    <property type="evidence" value="ECO:0007669"/>
    <property type="project" value="TreeGrafter"/>
</dbReference>
<dbReference type="PANTHER" id="PTHR11458:SF0">
    <property type="entry name" value="DELTA-AMINOLEVULINIC ACID DEHYDRATASE"/>
    <property type="match status" value="1"/>
</dbReference>
<evidence type="ECO:0000256" key="9">
    <source>
        <dbReference type="ARBA" id="ARBA00023244"/>
    </source>
</evidence>
<keyword evidence="14" id="KW-0862">Zinc</keyword>
<evidence type="ECO:0000256" key="6">
    <source>
        <dbReference type="ARBA" id="ARBA00020771"/>
    </source>
</evidence>
<evidence type="ECO:0000256" key="13">
    <source>
        <dbReference type="PIRSR" id="PIRSR001415-2"/>
    </source>
</evidence>
<comment type="function">
    <text evidence="10">Catalyzes an early step in the biosynthesis of tetrapyrroles. Binds two molecules of 5-aminolevulinate per subunit, each at a distinct site, and catalyzes their condensation to form porphobilinogen.</text>
</comment>
<comment type="cofactor">
    <cofactor evidence="1">
        <name>Zn(2+)</name>
        <dbReference type="ChEBI" id="CHEBI:29105"/>
    </cofactor>
</comment>
<evidence type="ECO:0000313" key="19">
    <source>
        <dbReference type="Proteomes" id="UP000076268"/>
    </source>
</evidence>
<evidence type="ECO:0000256" key="3">
    <source>
        <dbReference type="ARBA" id="ARBA00008055"/>
    </source>
</evidence>
<feature type="binding site" evidence="14">
    <location>
        <position position="122"/>
    </location>
    <ligand>
        <name>Zn(2+)</name>
        <dbReference type="ChEBI" id="CHEBI:29105"/>
        <note>catalytic</note>
    </ligand>
</feature>
<evidence type="ECO:0000256" key="12">
    <source>
        <dbReference type="PIRSR" id="PIRSR001415-1"/>
    </source>
</evidence>
<protein>
    <recommendedName>
        <fullName evidence="6 16">Delta-aminolevulinic acid dehydratase</fullName>
        <ecNumber evidence="5 16">4.2.1.24</ecNumber>
    </recommendedName>
</protein>
<evidence type="ECO:0000256" key="16">
    <source>
        <dbReference type="RuleBase" id="RU000515"/>
    </source>
</evidence>
<evidence type="ECO:0000256" key="1">
    <source>
        <dbReference type="ARBA" id="ARBA00001947"/>
    </source>
</evidence>
<dbReference type="InterPro" id="IPR013785">
    <property type="entry name" value="Aldolase_TIM"/>
</dbReference>
<dbReference type="EC" id="4.2.1.24" evidence="5 16"/>
<dbReference type="STRING" id="1794912.AXX12_07505"/>
<keyword evidence="15" id="KW-0460">Magnesium</keyword>
<proteinExistence type="inferred from homology"/>
<evidence type="ECO:0000256" key="4">
    <source>
        <dbReference type="ARBA" id="ARBA00011823"/>
    </source>
</evidence>
<comment type="pathway">
    <text evidence="2">Porphyrin-containing compound metabolism; protoporphyrin-IX biosynthesis; coproporphyrinogen-III from 5-aminolevulinate: step 1/4.</text>
</comment>
<feature type="binding site" evidence="14">
    <location>
        <position position="120"/>
    </location>
    <ligand>
        <name>Zn(2+)</name>
        <dbReference type="ChEBI" id="CHEBI:29105"/>
        <note>catalytic</note>
    </ligand>
</feature>
<comment type="subunit">
    <text evidence="4 16">Homooctamer.</text>
</comment>
<evidence type="ECO:0000313" key="18">
    <source>
        <dbReference type="EMBL" id="KYZ76277.1"/>
    </source>
</evidence>
<keyword evidence="14" id="KW-0479">Metal-binding</keyword>
<dbReference type="FunFam" id="3.20.20.70:FF:000019">
    <property type="entry name" value="Delta-aminolevulinic acid dehydratase"/>
    <property type="match status" value="1"/>
</dbReference>
<dbReference type="PANTHER" id="PTHR11458">
    <property type="entry name" value="DELTA-AMINOLEVULINIC ACID DEHYDRATASE"/>
    <property type="match status" value="1"/>
</dbReference>
<evidence type="ECO:0000256" key="5">
    <source>
        <dbReference type="ARBA" id="ARBA00012053"/>
    </source>
</evidence>
<feature type="binding site" evidence="13">
    <location>
        <position position="313"/>
    </location>
    <ligand>
        <name>5-aminolevulinate</name>
        <dbReference type="ChEBI" id="CHEBI:356416"/>
        <label>2</label>
    </ligand>
</feature>
<keyword evidence="8 16" id="KW-0456">Lyase</keyword>
<name>A0A154BQN7_ANASB</name>
<dbReference type="OrthoDB" id="9805001at2"/>
<dbReference type="AlphaFoldDB" id="A0A154BQN7"/>
<keyword evidence="9 16" id="KW-0627">Porphyrin biosynthesis</keyword>
<dbReference type="UniPathway" id="UPA00251">
    <property type="reaction ID" value="UER00318"/>
</dbReference>
<feature type="binding site" evidence="15">
    <location>
        <position position="233"/>
    </location>
    <ligand>
        <name>Mg(2+)</name>
        <dbReference type="ChEBI" id="CHEBI:18420"/>
    </ligand>
</feature>
<dbReference type="Proteomes" id="UP000076268">
    <property type="component" value="Unassembled WGS sequence"/>
</dbReference>
<dbReference type="RefSeq" id="WP_066241454.1">
    <property type="nucleotide sequence ID" value="NZ_LSGP01000017.1"/>
</dbReference>
<dbReference type="SUPFAM" id="SSF51569">
    <property type="entry name" value="Aldolase"/>
    <property type="match status" value="1"/>
</dbReference>
<dbReference type="GO" id="GO:0006782">
    <property type="term" value="P:protoporphyrinogen IX biosynthetic process"/>
    <property type="evidence" value="ECO:0007669"/>
    <property type="project" value="UniProtKB-UniPathway"/>
</dbReference>
<feature type="binding site" evidence="14">
    <location>
        <position position="130"/>
    </location>
    <ligand>
        <name>Zn(2+)</name>
        <dbReference type="ChEBI" id="CHEBI:29105"/>
        <note>catalytic</note>
    </ligand>
</feature>
<dbReference type="CDD" id="cd00384">
    <property type="entry name" value="ALAD_PBGS"/>
    <property type="match status" value="1"/>
</dbReference>
<feature type="active site" description="Schiff-base intermediate with substrate" evidence="12">
    <location>
        <position position="195"/>
    </location>
</feature>
<evidence type="ECO:0000256" key="11">
    <source>
        <dbReference type="ARBA" id="ARBA00047651"/>
    </source>
</evidence>
<feature type="binding site" evidence="13">
    <location>
        <position position="205"/>
    </location>
    <ligand>
        <name>5-aminolevulinate</name>
        <dbReference type="ChEBI" id="CHEBI:356416"/>
        <label>1</label>
    </ligand>
</feature>
<comment type="caution">
    <text evidence="18">The sequence shown here is derived from an EMBL/GenBank/DDBJ whole genome shotgun (WGS) entry which is preliminary data.</text>
</comment>
<dbReference type="Pfam" id="PF00490">
    <property type="entry name" value="ALAD"/>
    <property type="match status" value="1"/>
</dbReference>